<dbReference type="Proteomes" id="UP001198571">
    <property type="component" value="Unassembled WGS sequence"/>
</dbReference>
<protein>
    <submittedName>
        <fullName evidence="1">Nodulation protein NodH</fullName>
    </submittedName>
</protein>
<keyword evidence="2" id="KW-1185">Reference proteome</keyword>
<gene>
    <name evidence="1" type="ORF">H0485_02380</name>
</gene>
<comment type="caution">
    <text evidence="1">The sequence shown here is derived from an EMBL/GenBank/DDBJ whole genome shotgun (WGS) entry which is preliminary data.</text>
</comment>
<evidence type="ECO:0000313" key="2">
    <source>
        <dbReference type="Proteomes" id="UP001198571"/>
    </source>
</evidence>
<name>A0ABS8CHJ0_9RHOB</name>
<sequence>MTAPRFTSFVMFAAMRTGSNFLEANLNALEGVSCLGEMFNPHFIGKKDRSEAFGIDLEARAQNPKKLLRKLRAETPGLAGFRYFHDHEPKILEDLLSDPGCAKVILTRNPLESYVSLKIAQATGQWKLTNLKNLKTAKARFEGDEFLRHVERAQDFQLRLMQALQSSGQTAFYIDYEDISDLAVLNGLAAWLGVPARLEAVDQTLKKQNPGRLEDKVENPEAIPAALARLDRFNLGRSPNFEPRRAPMIPSFLAAADAPLLYLPLRGGPVGQVSTWLGALGRGGLHSDFVQKTLRQWKSDHPGHRSFTVIRHPLLRAHQAFLSQLVSGKQSEIRQLISRSYGASLPPPGRDFADKGQHQAAFLAFLRFARHAAAGQTGGRIDGHWASQSAVIQGFATFQPPDLILREEQLPEGLGWLCAGLGISAPALNPDPEPAAALNAIWSPELEQAAEEAWPRDYMGFGYGRWRRG</sequence>
<organism evidence="1 2">
    <name type="scientific">Pseudogemmobacter faecipullorum</name>
    <dbReference type="NCBI Taxonomy" id="2755041"/>
    <lineage>
        <taxon>Bacteria</taxon>
        <taxon>Pseudomonadati</taxon>
        <taxon>Pseudomonadota</taxon>
        <taxon>Alphaproteobacteria</taxon>
        <taxon>Rhodobacterales</taxon>
        <taxon>Paracoccaceae</taxon>
        <taxon>Pseudogemmobacter</taxon>
    </lineage>
</organism>
<accession>A0ABS8CHJ0</accession>
<proteinExistence type="predicted"/>
<dbReference type="Gene3D" id="3.40.50.300">
    <property type="entry name" value="P-loop containing nucleotide triphosphate hydrolases"/>
    <property type="match status" value="1"/>
</dbReference>
<dbReference type="InterPro" id="IPR027417">
    <property type="entry name" value="P-loop_NTPase"/>
</dbReference>
<dbReference type="SUPFAM" id="SSF52540">
    <property type="entry name" value="P-loop containing nucleoside triphosphate hydrolases"/>
    <property type="match status" value="1"/>
</dbReference>
<dbReference type="EMBL" id="JACDXX010000002">
    <property type="protein sequence ID" value="MCB5408856.1"/>
    <property type="molecule type" value="Genomic_DNA"/>
</dbReference>
<evidence type="ECO:0000313" key="1">
    <source>
        <dbReference type="EMBL" id="MCB5408856.1"/>
    </source>
</evidence>
<reference evidence="1 2" key="1">
    <citation type="submission" date="2020-07" db="EMBL/GenBank/DDBJ databases">
        <title>Pseudogemmobacter sp. nov., isolated from poultry manure in Taiwan.</title>
        <authorList>
            <person name="Lin S.-Y."/>
            <person name="Tang Y.-S."/>
            <person name="Young C.-C."/>
        </authorList>
    </citation>
    <scope>NUCLEOTIDE SEQUENCE [LARGE SCALE GENOMIC DNA]</scope>
    <source>
        <strain evidence="1 2">CC-YST710</strain>
    </source>
</reference>
<dbReference type="RefSeq" id="WP_226933758.1">
    <property type="nucleotide sequence ID" value="NZ_JACDXX010000002.1"/>
</dbReference>